<dbReference type="GO" id="GO:0020037">
    <property type="term" value="F:heme binding"/>
    <property type="evidence" value="ECO:0007669"/>
    <property type="project" value="InterPro"/>
</dbReference>
<evidence type="ECO:0000256" key="4">
    <source>
        <dbReference type="ARBA" id="ARBA00022723"/>
    </source>
</evidence>
<dbReference type="GO" id="GO:0005506">
    <property type="term" value="F:iron ion binding"/>
    <property type="evidence" value="ECO:0007669"/>
    <property type="project" value="InterPro"/>
</dbReference>
<dbReference type="AlphaFoldDB" id="A0A9P4UU27"/>
<dbReference type="PANTHER" id="PTHR24305">
    <property type="entry name" value="CYTOCHROME P450"/>
    <property type="match status" value="1"/>
</dbReference>
<dbReference type="GO" id="GO:0004497">
    <property type="term" value="F:monooxygenase activity"/>
    <property type="evidence" value="ECO:0007669"/>
    <property type="project" value="UniProtKB-KW"/>
</dbReference>
<evidence type="ECO:0000256" key="1">
    <source>
        <dbReference type="ARBA" id="ARBA00001971"/>
    </source>
</evidence>
<dbReference type="InterPro" id="IPR001128">
    <property type="entry name" value="Cyt_P450"/>
</dbReference>
<keyword evidence="11" id="KW-1185">Reference proteome</keyword>
<dbReference type="PANTHER" id="PTHR24305:SF107">
    <property type="entry name" value="P450, PUTATIVE (EUROFUNG)-RELATED"/>
    <property type="match status" value="1"/>
</dbReference>
<dbReference type="Pfam" id="PF00067">
    <property type="entry name" value="p450"/>
    <property type="match status" value="1"/>
</dbReference>
<dbReference type="InterPro" id="IPR036396">
    <property type="entry name" value="Cyt_P450_sf"/>
</dbReference>
<dbReference type="InterPro" id="IPR050121">
    <property type="entry name" value="Cytochrome_P450_monoxygenase"/>
</dbReference>
<comment type="pathway">
    <text evidence="2">Secondary metabolite biosynthesis.</text>
</comment>
<evidence type="ECO:0000256" key="8">
    <source>
        <dbReference type="PIRSR" id="PIRSR602401-1"/>
    </source>
</evidence>
<keyword evidence="6 8" id="KW-0408">Iron</keyword>
<comment type="cofactor">
    <cofactor evidence="1 8">
        <name>heme</name>
        <dbReference type="ChEBI" id="CHEBI:30413"/>
    </cofactor>
</comment>
<dbReference type="CDD" id="cd11051">
    <property type="entry name" value="CYP59-like"/>
    <property type="match status" value="1"/>
</dbReference>
<evidence type="ECO:0000256" key="5">
    <source>
        <dbReference type="ARBA" id="ARBA00023002"/>
    </source>
</evidence>
<keyword evidence="4 8" id="KW-0479">Metal-binding</keyword>
<evidence type="ECO:0000256" key="2">
    <source>
        <dbReference type="ARBA" id="ARBA00005179"/>
    </source>
</evidence>
<dbReference type="PRINTS" id="PR00463">
    <property type="entry name" value="EP450I"/>
</dbReference>
<dbReference type="Gene3D" id="1.10.630.10">
    <property type="entry name" value="Cytochrome P450"/>
    <property type="match status" value="1"/>
</dbReference>
<evidence type="ECO:0000256" key="6">
    <source>
        <dbReference type="ARBA" id="ARBA00023004"/>
    </source>
</evidence>
<dbReference type="Proteomes" id="UP000799444">
    <property type="component" value="Unassembled WGS sequence"/>
</dbReference>
<dbReference type="SUPFAM" id="SSF48264">
    <property type="entry name" value="Cytochrome P450"/>
    <property type="match status" value="1"/>
</dbReference>
<dbReference type="OrthoDB" id="10029320at2759"/>
<keyword evidence="9" id="KW-0472">Membrane</keyword>
<dbReference type="GO" id="GO:0016705">
    <property type="term" value="F:oxidoreductase activity, acting on paired donors, with incorporation or reduction of molecular oxygen"/>
    <property type="evidence" value="ECO:0007669"/>
    <property type="project" value="InterPro"/>
</dbReference>
<keyword evidence="3 8" id="KW-0349">Heme</keyword>
<dbReference type="EMBL" id="ML996396">
    <property type="protein sequence ID" value="KAF2726749.1"/>
    <property type="molecule type" value="Genomic_DNA"/>
</dbReference>
<keyword evidence="5" id="KW-0560">Oxidoreductase</keyword>
<organism evidence="10 11">
    <name type="scientific">Polyplosphaeria fusca</name>
    <dbReference type="NCBI Taxonomy" id="682080"/>
    <lineage>
        <taxon>Eukaryota</taxon>
        <taxon>Fungi</taxon>
        <taxon>Dikarya</taxon>
        <taxon>Ascomycota</taxon>
        <taxon>Pezizomycotina</taxon>
        <taxon>Dothideomycetes</taxon>
        <taxon>Pleosporomycetidae</taxon>
        <taxon>Pleosporales</taxon>
        <taxon>Tetraplosphaeriaceae</taxon>
        <taxon>Polyplosphaeria</taxon>
    </lineage>
</organism>
<keyword evidence="9" id="KW-1133">Transmembrane helix</keyword>
<feature type="binding site" description="axial binding residue" evidence="8">
    <location>
        <position position="475"/>
    </location>
    <ligand>
        <name>heme</name>
        <dbReference type="ChEBI" id="CHEBI:30413"/>
    </ligand>
    <ligandPart>
        <name>Fe</name>
        <dbReference type="ChEBI" id="CHEBI:18248"/>
    </ligandPart>
</feature>
<sequence length="558" mass="63279">MSAHPIAVSVGVLLTTGFAYLAVVTYRHRANINRLRKNGFPMPEKWSWFFGHSFALLEYTQRFPPLANIGIPMQELSKNFADTEMFLIDLWPSYPSSVVIFNPEAANLATQKYNLPKPAMAGASVEPIVGGTSILSMNGAEWKKWRSLLNPGFSAASLVNHVPFVVDCVQVFCDKLRELAAKEIFSLDEVVSRLTFDVIMKVALDSDINYQRCEHVLPSSMNTITHWHSFWDPRVLMHPLRPFVQKYHAKKMVTYIQKQIEHRFEELKTQKALSETPASKRGRSVITLALEAFLEEKGDSDMTATAVLDKEFSSIVSNHIRLFLFAGNDTTSSTIAFSIHLMSKHPEALARLREEHDSIFGTDITQTATLLKDQPTLFNQCRYTLAFVKETLRLYPPAANMRLGSSELVLPALNGQMLPTEGLNIILVHQTIHKNPRIWVRPEEFIPDRWLVDPGHELYPPPGAFRPFDIGPRRCIGQELALIEIRMVLIMVARTFKFSPAYEEWNRTLSSNAGVWPKLKEWLGMKELNTVHGDRVYQTEKAGTHPSDGYPCRVSVVD</sequence>
<evidence type="ECO:0000256" key="3">
    <source>
        <dbReference type="ARBA" id="ARBA00022617"/>
    </source>
</evidence>
<dbReference type="InterPro" id="IPR002401">
    <property type="entry name" value="Cyt_P450_E_grp-I"/>
</dbReference>
<keyword evidence="7" id="KW-0503">Monooxygenase</keyword>
<evidence type="ECO:0000256" key="7">
    <source>
        <dbReference type="ARBA" id="ARBA00023033"/>
    </source>
</evidence>
<proteinExistence type="predicted"/>
<keyword evidence="9" id="KW-0812">Transmembrane</keyword>
<comment type="caution">
    <text evidence="10">The sequence shown here is derived from an EMBL/GenBank/DDBJ whole genome shotgun (WGS) entry which is preliminary data.</text>
</comment>
<accession>A0A9P4UU27</accession>
<protein>
    <submittedName>
        <fullName evidence="10">Cytochrome P450</fullName>
    </submittedName>
</protein>
<evidence type="ECO:0000313" key="11">
    <source>
        <dbReference type="Proteomes" id="UP000799444"/>
    </source>
</evidence>
<name>A0A9P4UU27_9PLEO</name>
<reference evidence="10" key="1">
    <citation type="journal article" date="2020" name="Stud. Mycol.">
        <title>101 Dothideomycetes genomes: a test case for predicting lifestyles and emergence of pathogens.</title>
        <authorList>
            <person name="Haridas S."/>
            <person name="Albert R."/>
            <person name="Binder M."/>
            <person name="Bloem J."/>
            <person name="Labutti K."/>
            <person name="Salamov A."/>
            <person name="Andreopoulos B."/>
            <person name="Baker S."/>
            <person name="Barry K."/>
            <person name="Bills G."/>
            <person name="Bluhm B."/>
            <person name="Cannon C."/>
            <person name="Castanera R."/>
            <person name="Culley D."/>
            <person name="Daum C."/>
            <person name="Ezra D."/>
            <person name="Gonzalez J."/>
            <person name="Henrissat B."/>
            <person name="Kuo A."/>
            <person name="Liang C."/>
            <person name="Lipzen A."/>
            <person name="Lutzoni F."/>
            <person name="Magnuson J."/>
            <person name="Mondo S."/>
            <person name="Nolan M."/>
            <person name="Ohm R."/>
            <person name="Pangilinan J."/>
            <person name="Park H.-J."/>
            <person name="Ramirez L."/>
            <person name="Alfaro M."/>
            <person name="Sun H."/>
            <person name="Tritt A."/>
            <person name="Yoshinaga Y."/>
            <person name="Zwiers L.-H."/>
            <person name="Turgeon B."/>
            <person name="Goodwin S."/>
            <person name="Spatafora J."/>
            <person name="Crous P."/>
            <person name="Grigoriev I."/>
        </authorList>
    </citation>
    <scope>NUCLEOTIDE SEQUENCE</scope>
    <source>
        <strain evidence="10">CBS 125425</strain>
    </source>
</reference>
<gene>
    <name evidence="10" type="ORF">EJ04DRAFT_582493</name>
</gene>
<evidence type="ECO:0000313" key="10">
    <source>
        <dbReference type="EMBL" id="KAF2726749.1"/>
    </source>
</evidence>
<dbReference type="PRINTS" id="PR00385">
    <property type="entry name" value="P450"/>
</dbReference>
<evidence type="ECO:0000256" key="9">
    <source>
        <dbReference type="SAM" id="Phobius"/>
    </source>
</evidence>
<feature type="transmembrane region" description="Helical" evidence="9">
    <location>
        <begin position="6"/>
        <end position="26"/>
    </location>
</feature>